<comment type="caution">
    <text evidence="1">The sequence shown here is derived from an EMBL/GenBank/DDBJ whole genome shotgun (WGS) entry which is preliminary data.</text>
</comment>
<dbReference type="Proteomes" id="UP000032142">
    <property type="component" value="Unassembled WGS sequence"/>
</dbReference>
<dbReference type="EMBL" id="JRRC01475678">
    <property type="protein sequence ID" value="KHG07498.1"/>
    <property type="molecule type" value="Genomic_DNA"/>
</dbReference>
<organism evidence="1 2">
    <name type="scientific">Gossypium arboreum</name>
    <name type="common">Tree cotton</name>
    <name type="synonym">Gossypium nanking</name>
    <dbReference type="NCBI Taxonomy" id="29729"/>
    <lineage>
        <taxon>Eukaryota</taxon>
        <taxon>Viridiplantae</taxon>
        <taxon>Streptophyta</taxon>
        <taxon>Embryophyta</taxon>
        <taxon>Tracheophyta</taxon>
        <taxon>Spermatophyta</taxon>
        <taxon>Magnoliopsida</taxon>
        <taxon>eudicotyledons</taxon>
        <taxon>Gunneridae</taxon>
        <taxon>Pentapetalae</taxon>
        <taxon>rosids</taxon>
        <taxon>malvids</taxon>
        <taxon>Malvales</taxon>
        <taxon>Malvaceae</taxon>
        <taxon>Malvoideae</taxon>
        <taxon>Gossypium</taxon>
    </lineage>
</organism>
<name>A0A0B0MZF1_GOSAR</name>
<proteinExistence type="predicted"/>
<evidence type="ECO:0000313" key="2">
    <source>
        <dbReference type="Proteomes" id="UP000032142"/>
    </source>
</evidence>
<reference evidence="2" key="1">
    <citation type="submission" date="2014-09" db="EMBL/GenBank/DDBJ databases">
        <authorList>
            <person name="Mudge J."/>
            <person name="Ramaraj T."/>
            <person name="Lindquist I.E."/>
            <person name="Bharti A.K."/>
            <person name="Sundararajan A."/>
            <person name="Cameron C.T."/>
            <person name="Woodward J.E."/>
            <person name="May G.D."/>
            <person name="Brubaker C."/>
            <person name="Broadhvest J."/>
            <person name="Wilkins T.A."/>
        </authorList>
    </citation>
    <scope>NUCLEOTIDE SEQUENCE</scope>
    <source>
        <strain evidence="2">cv. AKA8401</strain>
    </source>
</reference>
<accession>A0A0B0MZF1</accession>
<keyword evidence="2" id="KW-1185">Reference proteome</keyword>
<gene>
    <name evidence="1" type="ORF">F383_34134</name>
</gene>
<dbReference type="AlphaFoldDB" id="A0A0B0MZF1"/>
<sequence length="58" mass="6586">MGYFAECYLNSGVTVGYGYVFDVVMVRFFQVMVCSHVTCFQVKSPLFLSLKGKGFDRI</sequence>
<protein>
    <submittedName>
        <fullName evidence="1">Uncharacterized protein</fullName>
    </submittedName>
</protein>
<evidence type="ECO:0000313" key="1">
    <source>
        <dbReference type="EMBL" id="KHG07498.1"/>
    </source>
</evidence>